<dbReference type="AlphaFoldDB" id="A0A1F7H0G8"/>
<organism evidence="6 7">
    <name type="scientific">Candidatus Roizmanbacteria bacterium RIFCSPHIGHO2_02_FULL_38_11</name>
    <dbReference type="NCBI Taxonomy" id="1802039"/>
    <lineage>
        <taxon>Bacteria</taxon>
        <taxon>Candidatus Roizmaniibacteriota</taxon>
    </lineage>
</organism>
<dbReference type="PRINTS" id="PR00395">
    <property type="entry name" value="RIBOSOMALS2"/>
</dbReference>
<dbReference type="Proteomes" id="UP000177913">
    <property type="component" value="Unassembled WGS sequence"/>
</dbReference>
<dbReference type="Gene3D" id="3.40.50.10490">
    <property type="entry name" value="Glucose-6-phosphate isomerase like protein, domain 1"/>
    <property type="match status" value="1"/>
</dbReference>
<dbReference type="PROSITE" id="PS00962">
    <property type="entry name" value="RIBOSOMAL_S2_1"/>
    <property type="match status" value="1"/>
</dbReference>
<dbReference type="PANTHER" id="PTHR12534:SF0">
    <property type="entry name" value="SMALL RIBOSOMAL SUBUNIT PROTEIN US2M"/>
    <property type="match status" value="1"/>
</dbReference>
<keyword evidence="2 5" id="KW-0689">Ribosomal protein</keyword>
<name>A0A1F7H0G8_9BACT</name>
<evidence type="ECO:0000313" key="6">
    <source>
        <dbReference type="EMBL" id="OGK24638.1"/>
    </source>
</evidence>
<reference evidence="6 7" key="1">
    <citation type="journal article" date="2016" name="Nat. Commun.">
        <title>Thousands of microbial genomes shed light on interconnected biogeochemical processes in an aquifer system.</title>
        <authorList>
            <person name="Anantharaman K."/>
            <person name="Brown C.T."/>
            <person name="Hug L.A."/>
            <person name="Sharon I."/>
            <person name="Castelle C.J."/>
            <person name="Probst A.J."/>
            <person name="Thomas B.C."/>
            <person name="Singh A."/>
            <person name="Wilkins M.J."/>
            <person name="Karaoz U."/>
            <person name="Brodie E.L."/>
            <person name="Williams K.H."/>
            <person name="Hubbard S.S."/>
            <person name="Banfield J.F."/>
        </authorList>
    </citation>
    <scope>NUCLEOTIDE SEQUENCE [LARGE SCALE GENOMIC DNA]</scope>
</reference>
<dbReference type="PANTHER" id="PTHR12534">
    <property type="entry name" value="30S RIBOSOMAL PROTEIN S2 PROKARYOTIC AND ORGANELLAR"/>
    <property type="match status" value="1"/>
</dbReference>
<dbReference type="Pfam" id="PF00318">
    <property type="entry name" value="Ribosomal_S2"/>
    <property type="match status" value="1"/>
</dbReference>
<comment type="caution">
    <text evidence="6">The sequence shown here is derived from an EMBL/GenBank/DDBJ whole genome shotgun (WGS) entry which is preliminary data.</text>
</comment>
<keyword evidence="3 5" id="KW-0687">Ribonucleoprotein</keyword>
<evidence type="ECO:0000256" key="3">
    <source>
        <dbReference type="ARBA" id="ARBA00023274"/>
    </source>
</evidence>
<dbReference type="SUPFAM" id="SSF52313">
    <property type="entry name" value="Ribosomal protein S2"/>
    <property type="match status" value="1"/>
</dbReference>
<dbReference type="EMBL" id="MFZO01000031">
    <property type="protein sequence ID" value="OGK24638.1"/>
    <property type="molecule type" value="Genomic_DNA"/>
</dbReference>
<evidence type="ECO:0000256" key="5">
    <source>
        <dbReference type="HAMAP-Rule" id="MF_00291"/>
    </source>
</evidence>
<gene>
    <name evidence="5" type="primary">rpsB</name>
    <name evidence="6" type="ORF">A3C25_01525</name>
</gene>
<proteinExistence type="inferred from homology"/>
<sequence length="228" mass="25807">MVVIPKQIDELFAAKAHLGHKTNRVHPKAKKYIYTIQNSVSIIDLSKTTVLLDEAKLFVQELAKQNKVLLMVATKKIASSQIQALCQKASIPFVTTKWPAGLLTNFETITKNIKKLIQMKKDKEEGTWNKFVKYDRVKLEKELTKLEKAYGGLIRLEKLPDAFFIVDVKKEKNAVSEAHKKLIPVVAITDTNVDPELADYPIPANDDSLSSIEYIVNQIIDTYVKAKK</sequence>
<evidence type="ECO:0000256" key="2">
    <source>
        <dbReference type="ARBA" id="ARBA00022980"/>
    </source>
</evidence>
<dbReference type="InterPro" id="IPR005706">
    <property type="entry name" value="Ribosomal_uS2_bac/mit/plastid"/>
</dbReference>
<dbReference type="Gene3D" id="1.10.287.610">
    <property type="entry name" value="Helix hairpin bin"/>
    <property type="match status" value="1"/>
</dbReference>
<dbReference type="InterPro" id="IPR001865">
    <property type="entry name" value="Ribosomal_uS2"/>
</dbReference>
<dbReference type="InterPro" id="IPR018130">
    <property type="entry name" value="Ribosomal_uS2_CS"/>
</dbReference>
<dbReference type="InterPro" id="IPR023591">
    <property type="entry name" value="Ribosomal_uS2_flav_dom_sf"/>
</dbReference>
<dbReference type="GO" id="GO:0006412">
    <property type="term" value="P:translation"/>
    <property type="evidence" value="ECO:0007669"/>
    <property type="project" value="UniProtKB-UniRule"/>
</dbReference>
<evidence type="ECO:0000256" key="1">
    <source>
        <dbReference type="ARBA" id="ARBA00006242"/>
    </source>
</evidence>
<protein>
    <recommendedName>
        <fullName evidence="4 5">Small ribosomal subunit protein uS2</fullName>
    </recommendedName>
</protein>
<dbReference type="HAMAP" id="MF_00291_B">
    <property type="entry name" value="Ribosomal_uS2_B"/>
    <property type="match status" value="1"/>
</dbReference>
<dbReference type="GO" id="GO:0003735">
    <property type="term" value="F:structural constituent of ribosome"/>
    <property type="evidence" value="ECO:0007669"/>
    <property type="project" value="InterPro"/>
</dbReference>
<evidence type="ECO:0000256" key="4">
    <source>
        <dbReference type="ARBA" id="ARBA00035256"/>
    </source>
</evidence>
<evidence type="ECO:0000313" key="7">
    <source>
        <dbReference type="Proteomes" id="UP000177913"/>
    </source>
</evidence>
<accession>A0A1F7H0G8</accession>
<dbReference type="NCBIfam" id="TIGR01011">
    <property type="entry name" value="rpsB_bact"/>
    <property type="match status" value="1"/>
</dbReference>
<dbReference type="CDD" id="cd01425">
    <property type="entry name" value="RPS2"/>
    <property type="match status" value="1"/>
</dbReference>
<dbReference type="GO" id="GO:0022627">
    <property type="term" value="C:cytosolic small ribosomal subunit"/>
    <property type="evidence" value="ECO:0007669"/>
    <property type="project" value="TreeGrafter"/>
</dbReference>
<comment type="similarity">
    <text evidence="1 5">Belongs to the universal ribosomal protein uS2 family.</text>
</comment>